<protein>
    <submittedName>
        <fullName evidence="1">3049_t:CDS:1</fullName>
    </submittedName>
</protein>
<feature type="non-terminal residue" evidence="1">
    <location>
        <position position="125"/>
    </location>
</feature>
<organism evidence="1 2">
    <name type="scientific">Acaulospora colombiana</name>
    <dbReference type="NCBI Taxonomy" id="27376"/>
    <lineage>
        <taxon>Eukaryota</taxon>
        <taxon>Fungi</taxon>
        <taxon>Fungi incertae sedis</taxon>
        <taxon>Mucoromycota</taxon>
        <taxon>Glomeromycotina</taxon>
        <taxon>Glomeromycetes</taxon>
        <taxon>Diversisporales</taxon>
        <taxon>Acaulosporaceae</taxon>
        <taxon>Acaulospora</taxon>
    </lineage>
</organism>
<proteinExistence type="predicted"/>
<name>A0ACA9M8N8_9GLOM</name>
<dbReference type="EMBL" id="CAJVPT010010114">
    <property type="protein sequence ID" value="CAG8567272.1"/>
    <property type="molecule type" value="Genomic_DNA"/>
</dbReference>
<reference evidence="1" key="1">
    <citation type="submission" date="2021-06" db="EMBL/GenBank/DDBJ databases">
        <authorList>
            <person name="Kallberg Y."/>
            <person name="Tangrot J."/>
            <person name="Rosling A."/>
        </authorList>
    </citation>
    <scope>NUCLEOTIDE SEQUENCE</scope>
    <source>
        <strain evidence="1">CL356</strain>
    </source>
</reference>
<evidence type="ECO:0000313" key="1">
    <source>
        <dbReference type="EMBL" id="CAG8567272.1"/>
    </source>
</evidence>
<sequence length="125" mass="13377">MEHNSQPEKTPTVSSTLLHVTDPFEASGSSPAPASSSKATASKPRKRFVGKKSVSGSSSSGNQPSSSRSVPHSSVPQEILHDPALNAAIAQNLPANYEFEVHKTIWNIKKWNSKMVGLQMPEGLL</sequence>
<gene>
    <name evidence="1" type="ORF">ACOLOM_LOCUS5458</name>
</gene>
<keyword evidence="2" id="KW-1185">Reference proteome</keyword>
<evidence type="ECO:0000313" key="2">
    <source>
        <dbReference type="Proteomes" id="UP000789525"/>
    </source>
</evidence>
<accession>A0ACA9M8N8</accession>
<dbReference type="Proteomes" id="UP000789525">
    <property type="component" value="Unassembled WGS sequence"/>
</dbReference>
<comment type="caution">
    <text evidence="1">The sequence shown here is derived from an EMBL/GenBank/DDBJ whole genome shotgun (WGS) entry which is preliminary data.</text>
</comment>